<dbReference type="AlphaFoldDB" id="A0A7G9WL83"/>
<proteinExistence type="predicted"/>
<organism evidence="3 4">
    <name type="scientific">Caproicibacterium amylolyticum</name>
    <dbReference type="NCBI Taxonomy" id="2766537"/>
    <lineage>
        <taxon>Bacteria</taxon>
        <taxon>Bacillati</taxon>
        <taxon>Bacillota</taxon>
        <taxon>Clostridia</taxon>
        <taxon>Eubacteriales</taxon>
        <taxon>Oscillospiraceae</taxon>
        <taxon>Caproicibacterium</taxon>
    </lineage>
</organism>
<evidence type="ECO:0000259" key="2">
    <source>
        <dbReference type="Pfam" id="PF07786"/>
    </source>
</evidence>
<dbReference type="EMBL" id="CP060696">
    <property type="protein sequence ID" value="QNO19445.1"/>
    <property type="molecule type" value="Genomic_DNA"/>
</dbReference>
<gene>
    <name evidence="3" type="ORF">H6X83_05960</name>
</gene>
<protein>
    <submittedName>
        <fullName evidence="3">DUF1624 domain-containing protein</fullName>
    </submittedName>
</protein>
<keyword evidence="1" id="KW-0812">Transmembrane</keyword>
<name>A0A7G9WL83_9FIRM</name>
<keyword evidence="4" id="KW-1185">Reference proteome</keyword>
<dbReference type="InterPro" id="IPR012429">
    <property type="entry name" value="HGSNAT_cat"/>
</dbReference>
<keyword evidence="1" id="KW-1133">Transmembrane helix</keyword>
<feature type="transmembrane region" description="Helical" evidence="1">
    <location>
        <begin position="100"/>
        <end position="118"/>
    </location>
</feature>
<feature type="transmembrane region" description="Helical" evidence="1">
    <location>
        <begin position="229"/>
        <end position="247"/>
    </location>
</feature>
<evidence type="ECO:0000313" key="3">
    <source>
        <dbReference type="EMBL" id="QNO19445.1"/>
    </source>
</evidence>
<reference evidence="3 4" key="1">
    <citation type="submission" date="2020-08" db="EMBL/GenBank/DDBJ databases">
        <authorList>
            <person name="Ren C."/>
            <person name="Gu Y."/>
            <person name="Xu Y."/>
        </authorList>
    </citation>
    <scope>NUCLEOTIDE SEQUENCE [LARGE SCALE GENOMIC DNA]</scope>
    <source>
        <strain evidence="3 4">LBM18003</strain>
    </source>
</reference>
<feature type="transmembrane region" description="Helical" evidence="1">
    <location>
        <begin position="77"/>
        <end position="94"/>
    </location>
</feature>
<evidence type="ECO:0000313" key="4">
    <source>
        <dbReference type="Proteomes" id="UP000516046"/>
    </source>
</evidence>
<dbReference type="KEGG" id="caml:H6X83_05960"/>
<dbReference type="Pfam" id="PF07786">
    <property type="entry name" value="HGSNAT_cat"/>
    <property type="match status" value="1"/>
</dbReference>
<feature type="transmembrane region" description="Helical" evidence="1">
    <location>
        <begin position="187"/>
        <end position="204"/>
    </location>
</feature>
<keyword evidence="1" id="KW-0472">Membrane</keyword>
<evidence type="ECO:0000256" key="1">
    <source>
        <dbReference type="SAM" id="Phobius"/>
    </source>
</evidence>
<feature type="transmembrane region" description="Helical" evidence="1">
    <location>
        <begin position="12"/>
        <end position="30"/>
    </location>
</feature>
<feature type="transmembrane region" description="Helical" evidence="1">
    <location>
        <begin position="50"/>
        <end position="70"/>
    </location>
</feature>
<dbReference type="Proteomes" id="UP000516046">
    <property type="component" value="Chromosome"/>
</dbReference>
<feature type="domain" description="Heparan-alpha-glucosaminide N-acetyltransferase catalytic" evidence="2">
    <location>
        <begin position="8"/>
        <end position="237"/>
    </location>
</feature>
<accession>A0A7G9WL83</accession>
<sequence length="251" mass="28395">MQAAKPVRYEFLDALRGIILLSMIVYHTVWDLVNLFQISLPWYQGQGGFLWQQSICWGFILLSGFCWPFGHKPLKRGLTVFAAGLLVTAVTVLLMPNDRIVFGVLTFLGSAMLLMIPCEKILRKVPPVAGLICSMVLFLLLLNLKTGSIGIGGWKLATVPQQLYHGYFSTYLGFLDAGFYSADYFPLLPWILLFFVGYFLHRAVGKRGMEHQLLHVQIYPLNVLGKHTLILYMLHQPVIYLLLAAAFKKMP</sequence>
<feature type="transmembrane region" description="Helical" evidence="1">
    <location>
        <begin position="125"/>
        <end position="144"/>
    </location>
</feature>